<reference evidence="16" key="1">
    <citation type="journal article" date="2023" name="Nat. Commun.">
        <title>Diploid and tetraploid genomes of Acorus and the evolution of monocots.</title>
        <authorList>
            <person name="Ma L."/>
            <person name="Liu K.W."/>
            <person name="Li Z."/>
            <person name="Hsiao Y.Y."/>
            <person name="Qi Y."/>
            <person name="Fu T."/>
            <person name="Tang G.D."/>
            <person name="Zhang D."/>
            <person name="Sun W.H."/>
            <person name="Liu D.K."/>
            <person name="Li Y."/>
            <person name="Chen G.Z."/>
            <person name="Liu X.D."/>
            <person name="Liao X.Y."/>
            <person name="Jiang Y.T."/>
            <person name="Yu X."/>
            <person name="Hao Y."/>
            <person name="Huang J."/>
            <person name="Zhao X.W."/>
            <person name="Ke S."/>
            <person name="Chen Y.Y."/>
            <person name="Wu W.L."/>
            <person name="Hsu J.L."/>
            <person name="Lin Y.F."/>
            <person name="Huang M.D."/>
            <person name="Li C.Y."/>
            <person name="Huang L."/>
            <person name="Wang Z.W."/>
            <person name="Zhao X."/>
            <person name="Zhong W.Y."/>
            <person name="Peng D.H."/>
            <person name="Ahmad S."/>
            <person name="Lan S."/>
            <person name="Zhang J.S."/>
            <person name="Tsai W.C."/>
            <person name="Van de Peer Y."/>
            <person name="Liu Z.J."/>
        </authorList>
    </citation>
    <scope>NUCLEOTIDE SEQUENCE</scope>
    <source>
        <strain evidence="16">CP</strain>
    </source>
</reference>
<comment type="similarity">
    <text evidence="3">Belongs to the SMC family. SMC4 subfamily.</text>
</comment>
<feature type="coiled-coil region" evidence="13">
    <location>
        <begin position="656"/>
        <end position="806"/>
    </location>
</feature>
<evidence type="ECO:0000256" key="4">
    <source>
        <dbReference type="ARBA" id="ARBA00022692"/>
    </source>
</evidence>
<dbReference type="Gene3D" id="1.20.1060.20">
    <property type="match status" value="1"/>
</dbReference>
<feature type="domain" description="SMC hinge" evidence="15">
    <location>
        <begin position="930"/>
        <end position="1046"/>
    </location>
</feature>
<dbReference type="Gene3D" id="3.40.50.300">
    <property type="entry name" value="P-loop containing nucleotide triphosphate hydrolases"/>
    <property type="match status" value="2"/>
</dbReference>
<dbReference type="FunFam" id="3.30.70.1620:FF:000003">
    <property type="entry name" value="Structural maintenance of chromosomes 4"/>
    <property type="match status" value="1"/>
</dbReference>
<dbReference type="InterPro" id="IPR010935">
    <property type="entry name" value="SMC_hinge"/>
</dbReference>
<keyword evidence="7" id="KW-0067">ATP-binding</keyword>
<dbReference type="SUPFAM" id="SSF75553">
    <property type="entry name" value="Smc hinge domain"/>
    <property type="match status" value="1"/>
</dbReference>
<dbReference type="InterPro" id="IPR003395">
    <property type="entry name" value="RecF/RecN/SMC_N"/>
</dbReference>
<feature type="signal peptide" evidence="14">
    <location>
        <begin position="1"/>
        <end position="23"/>
    </location>
</feature>
<evidence type="ECO:0000313" key="17">
    <source>
        <dbReference type="Proteomes" id="UP001180020"/>
    </source>
</evidence>
<keyword evidence="6" id="KW-0547">Nucleotide-binding</keyword>
<evidence type="ECO:0000256" key="11">
    <source>
        <dbReference type="ARBA" id="ARBA00023180"/>
    </source>
</evidence>
<dbReference type="FunFam" id="2.60.120.430:FF:000005">
    <property type="entry name" value="Putative receptor-like protein kinase"/>
    <property type="match status" value="1"/>
</dbReference>
<dbReference type="Proteomes" id="UP001180020">
    <property type="component" value="Unassembled WGS sequence"/>
</dbReference>
<name>A0AAV9DWP9_ACOCL</name>
<dbReference type="GO" id="GO:0005634">
    <property type="term" value="C:nucleus"/>
    <property type="evidence" value="ECO:0007669"/>
    <property type="project" value="UniProtKB-SubCell"/>
</dbReference>
<dbReference type="Pfam" id="PF12819">
    <property type="entry name" value="Malectin_like"/>
    <property type="match status" value="1"/>
</dbReference>
<evidence type="ECO:0000256" key="13">
    <source>
        <dbReference type="SAM" id="Coils"/>
    </source>
</evidence>
<dbReference type="FunFam" id="2.60.120.430:FF:000001">
    <property type="entry name" value="Receptor-like protein kinase FERONIA"/>
    <property type="match status" value="1"/>
</dbReference>
<evidence type="ECO:0000256" key="14">
    <source>
        <dbReference type="SAM" id="SignalP"/>
    </source>
</evidence>
<dbReference type="Pfam" id="PF06470">
    <property type="entry name" value="SMC_hinge"/>
    <property type="match status" value="1"/>
</dbReference>
<evidence type="ECO:0000256" key="5">
    <source>
        <dbReference type="ARBA" id="ARBA00022729"/>
    </source>
</evidence>
<reference evidence="16" key="2">
    <citation type="submission" date="2023-06" db="EMBL/GenBank/DDBJ databases">
        <authorList>
            <person name="Ma L."/>
            <person name="Liu K.-W."/>
            <person name="Li Z."/>
            <person name="Hsiao Y.-Y."/>
            <person name="Qi Y."/>
            <person name="Fu T."/>
            <person name="Tang G."/>
            <person name="Zhang D."/>
            <person name="Sun W.-H."/>
            <person name="Liu D.-K."/>
            <person name="Li Y."/>
            <person name="Chen G.-Z."/>
            <person name="Liu X.-D."/>
            <person name="Liao X.-Y."/>
            <person name="Jiang Y.-T."/>
            <person name="Yu X."/>
            <person name="Hao Y."/>
            <person name="Huang J."/>
            <person name="Zhao X.-W."/>
            <person name="Ke S."/>
            <person name="Chen Y.-Y."/>
            <person name="Wu W.-L."/>
            <person name="Hsu J.-L."/>
            <person name="Lin Y.-F."/>
            <person name="Huang M.-D."/>
            <person name="Li C.-Y."/>
            <person name="Huang L."/>
            <person name="Wang Z.-W."/>
            <person name="Zhao X."/>
            <person name="Zhong W.-Y."/>
            <person name="Peng D.-H."/>
            <person name="Ahmad S."/>
            <person name="Lan S."/>
            <person name="Zhang J.-S."/>
            <person name="Tsai W.-C."/>
            <person name="Van De Peer Y."/>
            <person name="Liu Z.-J."/>
        </authorList>
    </citation>
    <scope>NUCLEOTIDE SEQUENCE</scope>
    <source>
        <strain evidence="16">CP</strain>
        <tissue evidence="16">Leaves</tissue>
    </source>
</reference>
<evidence type="ECO:0000256" key="6">
    <source>
        <dbReference type="ARBA" id="ARBA00022741"/>
    </source>
</evidence>
<dbReference type="EMBL" id="JAUJYO010000010">
    <property type="protein sequence ID" value="KAK1305515.1"/>
    <property type="molecule type" value="Genomic_DNA"/>
</dbReference>
<evidence type="ECO:0000256" key="7">
    <source>
        <dbReference type="ARBA" id="ARBA00022840"/>
    </source>
</evidence>
<feature type="coiled-coil region" evidence="13">
    <location>
        <begin position="1421"/>
        <end position="1458"/>
    </location>
</feature>
<dbReference type="Gene3D" id="3.30.70.1620">
    <property type="match status" value="1"/>
</dbReference>
<accession>A0AAV9DWP9</accession>
<feature type="coiled-coil region" evidence="13">
    <location>
        <begin position="1295"/>
        <end position="1329"/>
    </location>
</feature>
<dbReference type="FunFam" id="3.40.50.300:FF:000585">
    <property type="entry name" value="Structural maintenance of chromosomes 4"/>
    <property type="match status" value="1"/>
</dbReference>
<gene>
    <name evidence="16" type="primary">SMC4</name>
    <name evidence="16" type="ORF">QJS10_CPA10g00012</name>
</gene>
<comment type="subcellular location">
    <subcellularLocation>
        <location evidence="2">Membrane</location>
        <topology evidence="2">Single-pass membrane protein</topology>
    </subcellularLocation>
    <subcellularLocation>
        <location evidence="1">Nucleus</location>
    </subcellularLocation>
</comment>
<evidence type="ECO:0000256" key="8">
    <source>
        <dbReference type="ARBA" id="ARBA00022989"/>
    </source>
</evidence>
<comment type="caution">
    <text evidence="16">The sequence shown here is derived from an EMBL/GenBank/DDBJ whole genome shotgun (WGS) entry which is preliminary data.</text>
</comment>
<keyword evidence="12" id="KW-0539">Nucleus</keyword>
<proteinExistence type="inferred from homology"/>
<evidence type="ECO:0000256" key="10">
    <source>
        <dbReference type="ARBA" id="ARBA00023136"/>
    </source>
</evidence>
<evidence type="ECO:0000256" key="2">
    <source>
        <dbReference type="ARBA" id="ARBA00004167"/>
    </source>
</evidence>
<keyword evidence="11" id="KW-0325">Glycoprotein</keyword>
<dbReference type="GO" id="GO:0005524">
    <property type="term" value="F:ATP binding"/>
    <property type="evidence" value="ECO:0007669"/>
    <property type="project" value="UniProtKB-KW"/>
</dbReference>
<dbReference type="GO" id="GO:0016020">
    <property type="term" value="C:membrane"/>
    <property type="evidence" value="ECO:0007669"/>
    <property type="project" value="UniProtKB-SubCell"/>
</dbReference>
<dbReference type="GO" id="GO:0000796">
    <property type="term" value="C:condensin complex"/>
    <property type="evidence" value="ECO:0007669"/>
    <property type="project" value="TreeGrafter"/>
</dbReference>
<dbReference type="InterPro" id="IPR027417">
    <property type="entry name" value="P-loop_NTPase"/>
</dbReference>
<dbReference type="InterPro" id="IPR036277">
    <property type="entry name" value="SMC_hinge_sf"/>
</dbReference>
<dbReference type="Gene3D" id="2.60.120.430">
    <property type="entry name" value="Galactose-binding lectin"/>
    <property type="match status" value="2"/>
</dbReference>
<keyword evidence="8" id="KW-1133">Transmembrane helix</keyword>
<feature type="chain" id="PRO_5043619979" evidence="14">
    <location>
        <begin position="24"/>
        <end position="1620"/>
    </location>
</feature>
<protein>
    <submittedName>
        <fullName evidence="16">Structural maintenance of chromosomes protein 4</fullName>
    </submittedName>
</protein>
<feature type="coiled-coil region" evidence="13">
    <location>
        <begin position="1095"/>
        <end position="1216"/>
    </location>
</feature>
<dbReference type="SMART" id="SM00968">
    <property type="entry name" value="SMC_hinge"/>
    <property type="match status" value="1"/>
</dbReference>
<dbReference type="InterPro" id="IPR024788">
    <property type="entry name" value="Malectin-like_Carb-bd_dom"/>
</dbReference>
<dbReference type="Pfam" id="PF02463">
    <property type="entry name" value="SMC_N"/>
    <property type="match status" value="1"/>
</dbReference>
<evidence type="ECO:0000259" key="15">
    <source>
        <dbReference type="SMART" id="SM00968"/>
    </source>
</evidence>
<keyword evidence="10" id="KW-0472">Membrane</keyword>
<keyword evidence="5 14" id="KW-0732">Signal</keyword>
<keyword evidence="4" id="KW-0812">Transmembrane</keyword>
<evidence type="ECO:0000256" key="3">
    <source>
        <dbReference type="ARBA" id="ARBA00006005"/>
    </source>
</evidence>
<evidence type="ECO:0000256" key="1">
    <source>
        <dbReference type="ARBA" id="ARBA00004123"/>
    </source>
</evidence>
<evidence type="ECO:0000313" key="16">
    <source>
        <dbReference type="EMBL" id="KAK1305515.1"/>
    </source>
</evidence>
<dbReference type="SUPFAM" id="SSF52540">
    <property type="entry name" value="P-loop containing nucleoside triphosphate hydrolases"/>
    <property type="match status" value="1"/>
</dbReference>
<dbReference type="PANTHER" id="PTHR18937">
    <property type="entry name" value="STRUCTURAL MAINTENANCE OF CHROMOSOMES SMC FAMILY MEMBER"/>
    <property type="match status" value="1"/>
</dbReference>
<sequence length="1620" mass="183099">MAPSPFLLLCFTAITTVVVVVNAIQSQPFIPADNYLINCGATSPVQLPDGRQFKTDPQAAPFLSSKDEILVSAPANSSVPSPLYATARIFTQDSTYAFTLTRPGWHWIRLHFHPFDNDEFDLTDAVFSVSTDDYVLLHSFNVDNSSLSLFKEYLLNATTDRLTLHFSPLRNSVAFINAIEVVSAPDLLISDSASSVSPVADFPGLSSRAFQTSYRLNVGGPLITPANDTLGRSWGSDLEFLQLKSAAKSVSVSPSAVNWAEDGSGVSPLIAPSFVYASAIEMADAKTVKPNFNVTWNLGVDPAFDYLIRLHFCDIVSKSLNDLYFNVYINGRMAVSGLDLSTLTSDLSVPYYKDLVFTAAAMGSDTITVQIGPMNQDTGSVNAILNGLEASAMEADGEKRTPRLFIKEMVMRNFKSYAGEQRVGPFHKSFSAVVGPNGSGKSNVIDAMLFVFGKRAKQMRLNKVSELIHNSTNHQNLESAGVSVHFQEIIDLDDGTYKAVEGSDFVITRVAFRDNSSKYYINDRSSNFTEVTKKLKGKGVDLDNNRFLILQGEVEQISLMKPKAQGPHDEGFLEYLEDIIGTNQYIEKIEESYKQLELLNEKRTGVVQMVKLAEKERDCLETVKNEAETYMLKELMLLKWQEKSTKLASDDAVLHVSELQENLTGLEENLKSEKEKIQETSKTLKELEAVHNKYLKRQEELDNDLRTCKDEFKEFERQDLKYREDLKHMKQKIKKLDNKLEKDSSVIEKTVKESEDSTNLIPELEVKIPKLQQLLQDEEKILEEIMESSKDETERHRSELVQVRAELEPWEKQLIEHNGKLLVACNERNLLKEKHESGRVALEDAQHQMNNIGNKIKEKSEDITKGQRYLEKTKAELADVRKEEQAESLIPLEQAARQKVMELSAVLESERSQGSVLKAILQAKDTQQIEGIYGRLGDLGAINAKYDVAISTACSGLDYIVVQTTAAAQACVELLRKKNLGVATFMILEKQTDLLRKMKEKVNTPEGVPRLFDLVKVDDERLKLAFFSALRNTIVAQDLDQATRIAYGGDTEFRRVVTLDGALFEKSGTMSGGGNKPRGGKMGTSIRASVSGEAVANAEKELAEMVDQLSSLRRRIADAQKHYQASERAARQLEMDLAKSQKEIENLKAQHREIEQKLDTLRNDSQPKAEELARLKELEKVIALEEKEMERLTKCSKKLKDKASELQNKIENAGGERLKSQKLKVTQIQSDIDKTSTEINRRKVQIVTGEDTIKKLTKGIEESKRERERVVGEKDKMINMFKEIEQKAFLVQENYKKTQELINKHKEVLDEAKSEYNKLKKNIDVLRAAEVDAEYKLQDMKKLLKEWEMKGKGFKKRLDDIQRDLTKHMEQIKKDAIDPEKIKATLADKTLHEACELKRAVEMVALFEAQLKELNPNLDSITEYRQKASLYNERVEELNSATQERDELKKQYDELRKRRQTPHPLVVFFIADSNCDINFIRIVIFNGSRTYLPVCIHRLDEFMAGFNIISLKLKEMYQMITLGGDAELELVDSLDPFSEGVVFSVRPPKKSWKNIANLSGGEKTLSSLALVFALHHYKPTPLYVMDEIDAALDFKNVSIVGHYVKDRTKNAQFVIIRNHA</sequence>
<dbReference type="GO" id="GO:0007076">
    <property type="term" value="P:mitotic chromosome condensation"/>
    <property type="evidence" value="ECO:0007669"/>
    <property type="project" value="TreeGrafter"/>
</dbReference>
<keyword evidence="9 13" id="KW-0175">Coiled coil</keyword>
<keyword evidence="17" id="KW-1185">Reference proteome</keyword>
<evidence type="ECO:0000256" key="9">
    <source>
        <dbReference type="ARBA" id="ARBA00023054"/>
    </source>
</evidence>
<organism evidence="16 17">
    <name type="scientific">Acorus calamus</name>
    <name type="common">Sweet flag</name>
    <dbReference type="NCBI Taxonomy" id="4465"/>
    <lineage>
        <taxon>Eukaryota</taxon>
        <taxon>Viridiplantae</taxon>
        <taxon>Streptophyta</taxon>
        <taxon>Embryophyta</taxon>
        <taxon>Tracheophyta</taxon>
        <taxon>Spermatophyta</taxon>
        <taxon>Magnoliopsida</taxon>
        <taxon>Liliopsida</taxon>
        <taxon>Acoraceae</taxon>
        <taxon>Acorus</taxon>
    </lineage>
</organism>
<evidence type="ECO:0000256" key="12">
    <source>
        <dbReference type="ARBA" id="ARBA00023242"/>
    </source>
</evidence>
<dbReference type="FunFam" id="1.20.1060.20:FF:000003">
    <property type="entry name" value="Structural maintenance of chromosomes 4"/>
    <property type="match status" value="1"/>
</dbReference>
<dbReference type="GO" id="GO:0051321">
    <property type="term" value="P:meiotic cell cycle"/>
    <property type="evidence" value="ECO:0007669"/>
    <property type="project" value="UniProtKB-KW"/>
</dbReference>
<dbReference type="PANTHER" id="PTHR18937:SF172">
    <property type="entry name" value="STRUCTURAL MAINTENANCE OF CHROMOSOMES PROTEIN"/>
    <property type="match status" value="1"/>
</dbReference>